<dbReference type="SMART" id="SM00355">
    <property type="entry name" value="ZnF_C2H2"/>
    <property type="match status" value="5"/>
</dbReference>
<accession>A0ABP1DNU0</accession>
<feature type="domain" description="RING-type" evidence="6">
    <location>
        <begin position="502"/>
        <end position="540"/>
    </location>
</feature>
<feature type="region of interest" description="Disordered" evidence="5">
    <location>
        <begin position="210"/>
        <end position="229"/>
    </location>
</feature>
<evidence type="ECO:0000259" key="6">
    <source>
        <dbReference type="PROSITE" id="PS50089"/>
    </source>
</evidence>
<feature type="region of interest" description="Disordered" evidence="5">
    <location>
        <begin position="390"/>
        <end position="418"/>
    </location>
</feature>
<feature type="compositionally biased region" description="Low complexity" evidence="5">
    <location>
        <begin position="217"/>
        <end position="228"/>
    </location>
</feature>
<proteinExistence type="predicted"/>
<dbReference type="InterPro" id="IPR017907">
    <property type="entry name" value="Znf_RING_CS"/>
</dbReference>
<evidence type="ECO:0000256" key="2">
    <source>
        <dbReference type="ARBA" id="ARBA00022771"/>
    </source>
</evidence>
<dbReference type="SMART" id="SM00184">
    <property type="entry name" value="RING"/>
    <property type="match status" value="1"/>
</dbReference>
<feature type="region of interest" description="Disordered" evidence="5">
    <location>
        <begin position="311"/>
        <end position="339"/>
    </location>
</feature>
<feature type="region of interest" description="Disordered" evidence="5">
    <location>
        <begin position="430"/>
        <end position="484"/>
    </location>
</feature>
<feature type="region of interest" description="Disordered" evidence="5">
    <location>
        <begin position="253"/>
        <end position="291"/>
    </location>
</feature>
<dbReference type="Gene3D" id="3.30.40.10">
    <property type="entry name" value="Zinc/RING finger domain, C3HC4 (zinc finger)"/>
    <property type="match status" value="1"/>
</dbReference>
<dbReference type="InterPro" id="IPR001841">
    <property type="entry name" value="Znf_RING"/>
</dbReference>
<keyword evidence="9" id="KW-1185">Reference proteome</keyword>
<dbReference type="PROSITE" id="PS50089">
    <property type="entry name" value="ZF_RING_2"/>
    <property type="match status" value="1"/>
</dbReference>
<dbReference type="PANTHER" id="PTHR23041">
    <property type="entry name" value="RING FINGER DOMAIN-CONTAINING"/>
    <property type="match status" value="1"/>
</dbReference>
<feature type="region of interest" description="Disordered" evidence="5">
    <location>
        <begin position="172"/>
        <end position="199"/>
    </location>
</feature>
<evidence type="ECO:0008006" key="10">
    <source>
        <dbReference type="Google" id="ProtNLM"/>
    </source>
</evidence>
<dbReference type="SUPFAM" id="SSF57850">
    <property type="entry name" value="RING/U-box"/>
    <property type="match status" value="1"/>
</dbReference>
<organism evidence="8 9">
    <name type="scientific">Somion occarium</name>
    <dbReference type="NCBI Taxonomy" id="3059160"/>
    <lineage>
        <taxon>Eukaryota</taxon>
        <taxon>Fungi</taxon>
        <taxon>Dikarya</taxon>
        <taxon>Basidiomycota</taxon>
        <taxon>Agaricomycotina</taxon>
        <taxon>Agaricomycetes</taxon>
        <taxon>Polyporales</taxon>
        <taxon>Cerrenaceae</taxon>
        <taxon>Somion</taxon>
    </lineage>
</organism>
<dbReference type="Gene3D" id="3.30.160.60">
    <property type="entry name" value="Classic Zinc Finger"/>
    <property type="match status" value="1"/>
</dbReference>
<dbReference type="InterPro" id="IPR013087">
    <property type="entry name" value="Znf_C2H2_type"/>
</dbReference>
<protein>
    <recommendedName>
        <fullName evidence="10">RING-type domain-containing protein</fullName>
    </recommendedName>
</protein>
<name>A0ABP1DNU0_9APHY</name>
<keyword evidence="3" id="KW-0862">Zinc</keyword>
<evidence type="ECO:0000313" key="8">
    <source>
        <dbReference type="EMBL" id="CAL1708874.1"/>
    </source>
</evidence>
<dbReference type="PANTHER" id="PTHR23041:SF78">
    <property type="entry name" value="E3 UBIQUITIN-PROTEIN LIGASE RNF4"/>
    <property type="match status" value="1"/>
</dbReference>
<evidence type="ECO:0000256" key="5">
    <source>
        <dbReference type="SAM" id="MobiDB-lite"/>
    </source>
</evidence>
<dbReference type="EMBL" id="OZ037948">
    <property type="protein sequence ID" value="CAL1708874.1"/>
    <property type="molecule type" value="Genomic_DNA"/>
</dbReference>
<feature type="domain" description="C2H2-type" evidence="7">
    <location>
        <begin position="155"/>
        <end position="182"/>
    </location>
</feature>
<feature type="compositionally biased region" description="Polar residues" evidence="5">
    <location>
        <begin position="311"/>
        <end position="325"/>
    </location>
</feature>
<evidence type="ECO:0000259" key="7">
    <source>
        <dbReference type="PROSITE" id="PS50157"/>
    </source>
</evidence>
<dbReference type="Proteomes" id="UP001497453">
    <property type="component" value="Chromosome 5"/>
</dbReference>
<dbReference type="PROSITE" id="PS00028">
    <property type="entry name" value="ZINC_FINGER_C2H2_1"/>
    <property type="match status" value="1"/>
</dbReference>
<keyword evidence="1" id="KW-0479">Metal-binding</keyword>
<gene>
    <name evidence="8" type="ORF">GFSPODELE1_LOCUS7062</name>
</gene>
<dbReference type="PROSITE" id="PS50157">
    <property type="entry name" value="ZINC_FINGER_C2H2_2"/>
    <property type="match status" value="1"/>
</dbReference>
<sequence>MITCNTCKGRQFVSQQAYEQHVRDSPAHKLFRCSVCSKTSFSSAAARDAHFRDTHETRVAVAPSIPVPNKHSETSHPTILCGCGIIVYKAALPVHYQNSTSHPSCSTCHLGFETIALHDSHVLSTHPLRCCIPCKLALSSEYALTQHYYQSNKHTRCDLCKIGFRENSNYDDHLKTHHARSPSPPPVNPVHSLGTPSSVRTSLVTDISTSASPFKESSTSSVSQTSLSAPATKVTHNFELAATPPKTNVIEPRREGTVSLEVPGSLSRATSEPPPTSLSIRTSPPLPAEPETDVPLLSAVTDRATIITQASAPTSPARTSQSLSYAISEPTPDLTTDSSYSMVSSNLNSQHSDLEVSSPLTIVPPLLASSPVPSVRSMQSVGEVVNATISRTRSSCRHSTPRARQASLPPSEIPTPQDVSANVSMAISNVPSLHNDSRSRTRSTARDSTLPRSKSSRTKVTSGASGVPLGSTSGPKAHYNPLNPSSTLSMTAGAEKELSWHCRICLKNPSEPTVTMCGHLFCHGCIIQELARGLQCPVCKRVMLLRLHVGDDKVYS</sequence>
<evidence type="ECO:0000313" key="9">
    <source>
        <dbReference type="Proteomes" id="UP001497453"/>
    </source>
</evidence>
<feature type="compositionally biased region" description="Polar residues" evidence="5">
    <location>
        <begin position="450"/>
        <end position="474"/>
    </location>
</feature>
<keyword evidence="2 4" id="KW-0863">Zinc-finger</keyword>
<evidence type="ECO:0000256" key="1">
    <source>
        <dbReference type="ARBA" id="ARBA00022723"/>
    </source>
</evidence>
<evidence type="ECO:0000256" key="3">
    <source>
        <dbReference type="ARBA" id="ARBA00022833"/>
    </source>
</evidence>
<evidence type="ECO:0000256" key="4">
    <source>
        <dbReference type="PROSITE-ProRule" id="PRU00042"/>
    </source>
</evidence>
<dbReference type="Pfam" id="PF00097">
    <property type="entry name" value="zf-C3HC4"/>
    <property type="match status" value="1"/>
</dbReference>
<dbReference type="PROSITE" id="PS00518">
    <property type="entry name" value="ZF_RING_1"/>
    <property type="match status" value="1"/>
</dbReference>
<reference evidence="9" key="1">
    <citation type="submission" date="2024-04" db="EMBL/GenBank/DDBJ databases">
        <authorList>
            <person name="Shaw F."/>
            <person name="Minotto A."/>
        </authorList>
    </citation>
    <scope>NUCLEOTIDE SEQUENCE [LARGE SCALE GENOMIC DNA]</scope>
</reference>
<dbReference type="InterPro" id="IPR018957">
    <property type="entry name" value="Znf_C3HC4_RING-type"/>
</dbReference>
<dbReference type="InterPro" id="IPR013083">
    <property type="entry name" value="Znf_RING/FYVE/PHD"/>
</dbReference>
<dbReference type="InterPro" id="IPR047134">
    <property type="entry name" value="RNF4"/>
</dbReference>